<feature type="domain" description="HDOD" evidence="1">
    <location>
        <begin position="24"/>
        <end position="217"/>
    </location>
</feature>
<name>A0A2S7XNP8_9GAMM</name>
<dbReference type="InterPro" id="IPR052340">
    <property type="entry name" value="RNase_Y/CdgJ"/>
</dbReference>
<evidence type="ECO:0000259" key="1">
    <source>
        <dbReference type="PROSITE" id="PS51833"/>
    </source>
</evidence>
<comment type="caution">
    <text evidence="2">The sequence shown here is derived from an EMBL/GenBank/DDBJ whole genome shotgun (WGS) entry which is preliminary data.</text>
</comment>
<sequence>MPVSNSKSLKALIDERFESDSLQLPVFNRVALELQKLKQSGNASIRQISDLIMKDQSLASRVLRLANSSFYGGLKQVETISAAVTRLGMNRVANLAMVASQLMAHDIQTKAVIHYMPELWRHSFVCATGGRWLAQQTGYDALAEEVFLAGLLHDIGELFLLKVLDLLARDAEHPVPMTKALVGEVLEAMHNDIGSRLLAKWELPEVYSRVARDHHLDGFNETDVILVITRLSDIVCHKLGIGCEADFDIVLAATPEAQVLGLREIKLAQLEVLLEDVVAEANALIVAPK</sequence>
<dbReference type="SUPFAM" id="SSF109604">
    <property type="entry name" value="HD-domain/PDEase-like"/>
    <property type="match status" value="1"/>
</dbReference>
<dbReference type="AlphaFoldDB" id="A0A2S7XNP8"/>
<dbReference type="EMBL" id="PPGH01000037">
    <property type="protein sequence ID" value="PQJ95058.1"/>
    <property type="molecule type" value="Genomic_DNA"/>
</dbReference>
<proteinExistence type="predicted"/>
<dbReference type="Pfam" id="PF08668">
    <property type="entry name" value="HDOD"/>
    <property type="match status" value="1"/>
</dbReference>
<reference evidence="2 3" key="1">
    <citation type="submission" date="2018-01" db="EMBL/GenBank/DDBJ databases">
        <title>The complete genome sequence of Chromatium okenii LaCa, a purple sulfur bacterium with a turbulent life.</title>
        <authorList>
            <person name="Luedin S.M."/>
            <person name="Liechti N."/>
            <person name="Storelli N."/>
            <person name="Danza F."/>
            <person name="Wittwer M."/>
            <person name="Pothier J.F."/>
            <person name="Tonolla M.A."/>
        </authorList>
    </citation>
    <scope>NUCLEOTIDE SEQUENCE [LARGE SCALE GENOMIC DNA]</scope>
    <source>
        <strain evidence="2 3">LaCa</strain>
    </source>
</reference>
<dbReference type="GO" id="GO:0016301">
    <property type="term" value="F:kinase activity"/>
    <property type="evidence" value="ECO:0007669"/>
    <property type="project" value="UniProtKB-KW"/>
</dbReference>
<protein>
    <submittedName>
        <fullName evidence="2">Histidine kinase</fullName>
    </submittedName>
</protein>
<organism evidence="2 3">
    <name type="scientific">Chromatium okenii</name>
    <dbReference type="NCBI Taxonomy" id="61644"/>
    <lineage>
        <taxon>Bacteria</taxon>
        <taxon>Pseudomonadati</taxon>
        <taxon>Pseudomonadota</taxon>
        <taxon>Gammaproteobacteria</taxon>
        <taxon>Chromatiales</taxon>
        <taxon>Chromatiaceae</taxon>
        <taxon>Chromatium</taxon>
    </lineage>
</organism>
<gene>
    <name evidence="2" type="ORF">CXB77_12075</name>
</gene>
<dbReference type="OrthoDB" id="598113at2"/>
<evidence type="ECO:0000313" key="3">
    <source>
        <dbReference type="Proteomes" id="UP000239936"/>
    </source>
</evidence>
<dbReference type="InterPro" id="IPR013976">
    <property type="entry name" value="HDOD"/>
</dbReference>
<evidence type="ECO:0000313" key="2">
    <source>
        <dbReference type="EMBL" id="PQJ95058.1"/>
    </source>
</evidence>
<dbReference type="Gene3D" id="1.10.3210.10">
    <property type="entry name" value="Hypothetical protein af1432"/>
    <property type="match status" value="1"/>
</dbReference>
<dbReference type="PANTHER" id="PTHR33525">
    <property type="match status" value="1"/>
</dbReference>
<keyword evidence="2" id="KW-0808">Transferase</keyword>
<dbReference type="PROSITE" id="PS51833">
    <property type="entry name" value="HDOD"/>
    <property type="match status" value="1"/>
</dbReference>
<accession>A0A2S7XNP8</accession>
<keyword evidence="2" id="KW-0418">Kinase</keyword>
<dbReference type="PANTHER" id="PTHR33525:SF3">
    <property type="entry name" value="RIBONUCLEASE Y"/>
    <property type="match status" value="1"/>
</dbReference>
<dbReference type="Proteomes" id="UP000239936">
    <property type="component" value="Unassembled WGS sequence"/>
</dbReference>
<keyword evidence="3" id="KW-1185">Reference proteome</keyword>